<evidence type="ECO:0000313" key="2">
    <source>
        <dbReference type="EMBL" id="CAF9920467.1"/>
    </source>
</evidence>
<reference evidence="2" key="1">
    <citation type="submission" date="2021-03" db="EMBL/GenBank/DDBJ databases">
        <authorList>
            <person name="Tagirdzhanova G."/>
        </authorList>
    </citation>
    <scope>NUCLEOTIDE SEQUENCE</scope>
</reference>
<organism evidence="2 3">
    <name type="scientific">Alectoria fallacina</name>
    <dbReference type="NCBI Taxonomy" id="1903189"/>
    <lineage>
        <taxon>Eukaryota</taxon>
        <taxon>Fungi</taxon>
        <taxon>Dikarya</taxon>
        <taxon>Ascomycota</taxon>
        <taxon>Pezizomycotina</taxon>
        <taxon>Lecanoromycetes</taxon>
        <taxon>OSLEUM clade</taxon>
        <taxon>Lecanoromycetidae</taxon>
        <taxon>Lecanorales</taxon>
        <taxon>Lecanorineae</taxon>
        <taxon>Parmeliaceae</taxon>
        <taxon>Alectoria</taxon>
    </lineage>
</organism>
<proteinExistence type="predicted"/>
<feature type="compositionally biased region" description="Basic and acidic residues" evidence="1">
    <location>
        <begin position="41"/>
        <end position="59"/>
    </location>
</feature>
<name>A0A8H3IA14_9LECA</name>
<keyword evidence="3" id="KW-1185">Reference proteome</keyword>
<evidence type="ECO:0000313" key="3">
    <source>
        <dbReference type="Proteomes" id="UP000664203"/>
    </source>
</evidence>
<sequence>MHAPSDEVSSSRSKPEKTHPFARCPETGQVTTLPTPSPEDPCGRKFENSRPRLSKKVDPSDASSSTPIECRRSTKGSHPSCGTARVSHRQSAVVDGHELEKRSRRVAYDESQMGSLDVDQDGISEKLSKSAILVATKALPNCAFSTRSFLTLDMKRIKSLSATAGPADPDLKILLKVPYDEVIGGLTLRITSLKGGRFISSFNVLPCIVDMLTTSFDAIWNVAEQHLQLDDDQFRCSQNGLTMIIVSRKPPLKSMEYSDLVTLANMFLSFQQAYRLPGIAFEYWKDGQITGTGEIDWNYAASLNQS</sequence>
<feature type="region of interest" description="Disordered" evidence="1">
    <location>
        <begin position="1"/>
        <end position="98"/>
    </location>
</feature>
<comment type="caution">
    <text evidence="2">The sequence shown here is derived from an EMBL/GenBank/DDBJ whole genome shotgun (WGS) entry which is preliminary data.</text>
</comment>
<dbReference type="EMBL" id="CAJPDR010000136">
    <property type="protein sequence ID" value="CAF9920467.1"/>
    <property type="molecule type" value="Genomic_DNA"/>
</dbReference>
<protein>
    <submittedName>
        <fullName evidence="2">Uncharacterized protein</fullName>
    </submittedName>
</protein>
<gene>
    <name evidence="2" type="ORF">ALECFALPRED_001541</name>
</gene>
<accession>A0A8H3IA14</accession>
<dbReference type="AlphaFoldDB" id="A0A8H3IA14"/>
<dbReference type="OrthoDB" id="5386322at2759"/>
<evidence type="ECO:0000256" key="1">
    <source>
        <dbReference type="SAM" id="MobiDB-lite"/>
    </source>
</evidence>
<dbReference type="Proteomes" id="UP000664203">
    <property type="component" value="Unassembled WGS sequence"/>
</dbReference>